<evidence type="ECO:0000256" key="4">
    <source>
        <dbReference type="ARBA" id="ARBA00022989"/>
    </source>
</evidence>
<organism evidence="7 8">
    <name type="scientific">Carnegiea gigantea</name>
    <dbReference type="NCBI Taxonomy" id="171969"/>
    <lineage>
        <taxon>Eukaryota</taxon>
        <taxon>Viridiplantae</taxon>
        <taxon>Streptophyta</taxon>
        <taxon>Embryophyta</taxon>
        <taxon>Tracheophyta</taxon>
        <taxon>Spermatophyta</taxon>
        <taxon>Magnoliopsida</taxon>
        <taxon>eudicotyledons</taxon>
        <taxon>Gunneridae</taxon>
        <taxon>Pentapetalae</taxon>
        <taxon>Caryophyllales</taxon>
        <taxon>Cactineae</taxon>
        <taxon>Cactaceae</taxon>
        <taxon>Cactoideae</taxon>
        <taxon>Echinocereeae</taxon>
        <taxon>Carnegiea</taxon>
    </lineage>
</organism>
<dbReference type="AlphaFoldDB" id="A0A9Q1KH80"/>
<keyword evidence="8" id="KW-1185">Reference proteome</keyword>
<dbReference type="PANTHER" id="PTHR24286">
    <property type="entry name" value="CYTOCHROME P450 26"/>
    <property type="match status" value="1"/>
</dbReference>
<evidence type="ECO:0000256" key="3">
    <source>
        <dbReference type="ARBA" id="ARBA00022723"/>
    </source>
</evidence>
<dbReference type="GO" id="GO:0016125">
    <property type="term" value="P:sterol metabolic process"/>
    <property type="evidence" value="ECO:0007669"/>
    <property type="project" value="TreeGrafter"/>
</dbReference>
<keyword evidence="6" id="KW-0472">Membrane</keyword>
<dbReference type="GO" id="GO:0016020">
    <property type="term" value="C:membrane"/>
    <property type="evidence" value="ECO:0007669"/>
    <property type="project" value="UniProtKB-SubCell"/>
</dbReference>
<dbReference type="GO" id="GO:0020037">
    <property type="term" value="F:heme binding"/>
    <property type="evidence" value="ECO:0007669"/>
    <property type="project" value="InterPro"/>
</dbReference>
<dbReference type="SUPFAM" id="SSF48264">
    <property type="entry name" value="Cytochrome P450"/>
    <property type="match status" value="1"/>
</dbReference>
<name>A0A9Q1KH80_9CARY</name>
<evidence type="ECO:0000256" key="2">
    <source>
        <dbReference type="ARBA" id="ARBA00022692"/>
    </source>
</evidence>
<dbReference type="GO" id="GO:0005506">
    <property type="term" value="F:iron ion binding"/>
    <property type="evidence" value="ECO:0007669"/>
    <property type="project" value="InterPro"/>
</dbReference>
<keyword evidence="5" id="KW-0408">Iron</keyword>
<dbReference type="EMBL" id="JAKOGI010000122">
    <property type="protein sequence ID" value="KAJ8443303.1"/>
    <property type="molecule type" value="Genomic_DNA"/>
</dbReference>
<evidence type="ECO:0000313" key="8">
    <source>
        <dbReference type="Proteomes" id="UP001153076"/>
    </source>
</evidence>
<gene>
    <name evidence="7" type="ORF">Cgig2_015781</name>
</gene>
<evidence type="ECO:0000256" key="1">
    <source>
        <dbReference type="ARBA" id="ARBA00004167"/>
    </source>
</evidence>
<dbReference type="Gene3D" id="1.10.630.10">
    <property type="entry name" value="Cytochrome P450"/>
    <property type="match status" value="1"/>
</dbReference>
<dbReference type="GO" id="GO:0016132">
    <property type="term" value="P:brassinosteroid biosynthetic process"/>
    <property type="evidence" value="ECO:0007669"/>
    <property type="project" value="TreeGrafter"/>
</dbReference>
<dbReference type="InterPro" id="IPR036396">
    <property type="entry name" value="Cyt_P450_sf"/>
</dbReference>
<dbReference type="GO" id="GO:0004497">
    <property type="term" value="F:monooxygenase activity"/>
    <property type="evidence" value="ECO:0007669"/>
    <property type="project" value="InterPro"/>
</dbReference>
<keyword evidence="3" id="KW-0479">Metal-binding</keyword>
<dbReference type="GO" id="GO:0016705">
    <property type="term" value="F:oxidoreductase activity, acting on paired donors, with incorporation or reduction of molecular oxygen"/>
    <property type="evidence" value="ECO:0007669"/>
    <property type="project" value="InterPro"/>
</dbReference>
<keyword evidence="4 6" id="KW-1133">Transmembrane helix</keyword>
<evidence type="ECO:0008006" key="9">
    <source>
        <dbReference type="Google" id="ProtNLM"/>
    </source>
</evidence>
<evidence type="ECO:0000256" key="6">
    <source>
        <dbReference type="SAM" id="Phobius"/>
    </source>
</evidence>
<comment type="subcellular location">
    <subcellularLocation>
        <location evidence="1">Membrane</location>
        <topology evidence="1">Single-pass membrane protein</topology>
    </subcellularLocation>
</comment>
<protein>
    <recommendedName>
        <fullName evidence="9">Cytochrome P450</fullName>
    </recommendedName>
</protein>
<sequence length="303" mass="35319">MGLDGVLLGLPLVGWLLWLWNEIWFVTPIKAKHSSMYIKMFPGHLGFPFFGEMLTFLWYFKILHRLDDFIYSKILIPFEGTHHDRVKSLLINAIKHPHALARIAIHVQPAIATLLNMRRYFASLDFGPQHHSIEQMLFAKTQGFRAQPSKIPGSAYHYAVKCRTKFKNIMRVELEKRKQQNKSANEAKHLMDELMQKISTAYLSTWALYFVAKDPNVLHKLREENIELAKDKKDRFVRYTDIRPKVGTFYAFGGGWKSCLGNMFGQLQLIILLHHLSIGYKRELLNSDVKLRYLLHPIPTDDL</sequence>
<evidence type="ECO:0000256" key="5">
    <source>
        <dbReference type="ARBA" id="ARBA00023004"/>
    </source>
</evidence>
<feature type="transmembrane region" description="Helical" evidence="6">
    <location>
        <begin position="41"/>
        <end position="60"/>
    </location>
</feature>
<dbReference type="Proteomes" id="UP001153076">
    <property type="component" value="Unassembled WGS sequence"/>
</dbReference>
<dbReference type="OrthoDB" id="2789670at2759"/>
<accession>A0A9Q1KH80</accession>
<dbReference type="PROSITE" id="PS00086">
    <property type="entry name" value="CYTOCHROME_P450"/>
    <property type="match status" value="1"/>
</dbReference>
<proteinExistence type="predicted"/>
<dbReference type="GO" id="GO:0010268">
    <property type="term" value="P:brassinosteroid homeostasis"/>
    <property type="evidence" value="ECO:0007669"/>
    <property type="project" value="TreeGrafter"/>
</dbReference>
<reference evidence="7" key="1">
    <citation type="submission" date="2022-04" db="EMBL/GenBank/DDBJ databases">
        <title>Carnegiea gigantea Genome sequencing and assembly v2.</title>
        <authorList>
            <person name="Copetti D."/>
            <person name="Sanderson M.J."/>
            <person name="Burquez A."/>
            <person name="Wojciechowski M.F."/>
        </authorList>
    </citation>
    <scope>NUCLEOTIDE SEQUENCE</scope>
    <source>
        <strain evidence="7">SGP5-SGP5p</strain>
        <tissue evidence="7">Aerial part</tissue>
    </source>
</reference>
<evidence type="ECO:0000313" key="7">
    <source>
        <dbReference type="EMBL" id="KAJ8443303.1"/>
    </source>
</evidence>
<dbReference type="PANTHER" id="PTHR24286:SF12">
    <property type="entry name" value="CYTOCHROME P450 FAMILY PROTEIN, EXPRESSED"/>
    <property type="match status" value="1"/>
</dbReference>
<dbReference type="InterPro" id="IPR017972">
    <property type="entry name" value="Cyt_P450_CS"/>
</dbReference>
<feature type="transmembrane region" description="Helical" evidence="6">
    <location>
        <begin position="6"/>
        <end position="29"/>
    </location>
</feature>
<keyword evidence="2 6" id="KW-0812">Transmembrane</keyword>
<comment type="caution">
    <text evidence="7">The sequence shown here is derived from an EMBL/GenBank/DDBJ whole genome shotgun (WGS) entry which is preliminary data.</text>
</comment>